<accession>C8VPF2</accession>
<dbReference type="STRING" id="227321.Q5BCD7"/>
<reference evidence="2" key="2">
    <citation type="journal article" date="2009" name="Fungal Genet. Biol.">
        <title>The 2008 update of the Aspergillus nidulans genome annotation: a community effort.</title>
        <authorList>
            <person name="Wortman J.R."/>
            <person name="Gilsenan J.M."/>
            <person name="Joardar V."/>
            <person name="Deegan J."/>
            <person name="Clutterbuck J."/>
            <person name="Andersen M.R."/>
            <person name="Archer D."/>
            <person name="Bencina M."/>
            <person name="Braus G."/>
            <person name="Coutinho P."/>
            <person name="von Dohren H."/>
            <person name="Doonan J."/>
            <person name="Driessen A.J."/>
            <person name="Durek P."/>
            <person name="Espeso E."/>
            <person name="Fekete E."/>
            <person name="Flipphi M."/>
            <person name="Estrada C.G."/>
            <person name="Geysens S."/>
            <person name="Goldman G."/>
            <person name="de Groot P.W."/>
            <person name="Hansen K."/>
            <person name="Harris S.D."/>
            <person name="Heinekamp T."/>
            <person name="Helmstaedt K."/>
            <person name="Henrissat B."/>
            <person name="Hofmann G."/>
            <person name="Homan T."/>
            <person name="Horio T."/>
            <person name="Horiuchi H."/>
            <person name="James S."/>
            <person name="Jones M."/>
            <person name="Karaffa L."/>
            <person name="Karanyi Z."/>
            <person name="Kato M."/>
            <person name="Keller N."/>
            <person name="Kelly D.E."/>
            <person name="Kiel J.A."/>
            <person name="Kim J.M."/>
            <person name="van der Klei I.J."/>
            <person name="Klis F.M."/>
            <person name="Kovalchuk A."/>
            <person name="Krasevec N."/>
            <person name="Kubicek C.P."/>
            <person name="Liu B."/>
            <person name="Maccabe A."/>
            <person name="Meyer V."/>
            <person name="Mirabito P."/>
            <person name="Miskei M."/>
            <person name="Mos M."/>
            <person name="Mullins J."/>
            <person name="Nelson D.R."/>
            <person name="Nielsen J."/>
            <person name="Oakley B.R."/>
            <person name="Osmani S.A."/>
            <person name="Pakula T."/>
            <person name="Paszewski A."/>
            <person name="Paulsen I."/>
            <person name="Pilsyk S."/>
            <person name="Pocsi I."/>
            <person name="Punt P.J."/>
            <person name="Ram A.F."/>
            <person name="Ren Q."/>
            <person name="Robellet X."/>
            <person name="Robson G."/>
            <person name="Seiboth B."/>
            <person name="van Solingen P."/>
            <person name="Specht T."/>
            <person name="Sun J."/>
            <person name="Taheri-Talesh N."/>
            <person name="Takeshita N."/>
            <person name="Ussery D."/>
            <person name="vanKuyk P.A."/>
            <person name="Visser H."/>
            <person name="van de Vondervoort P.J."/>
            <person name="de Vries R.P."/>
            <person name="Walton J."/>
            <person name="Xiang X."/>
            <person name="Xiong Y."/>
            <person name="Zeng A.P."/>
            <person name="Brandt B.W."/>
            <person name="Cornell M.J."/>
            <person name="van den Hondel C.A."/>
            <person name="Visser J."/>
            <person name="Oliver S.G."/>
            <person name="Turner G."/>
        </authorList>
    </citation>
    <scope>GENOME REANNOTATION</scope>
    <source>
        <strain evidence="2">FGSC A4 / ATCC 38163 / CBS 112.46 / NRRL 194 / M139</strain>
    </source>
</reference>
<organism evidence="1 2">
    <name type="scientific">Emericella nidulans (strain FGSC A4 / ATCC 38163 / CBS 112.46 / NRRL 194 / M139)</name>
    <name type="common">Aspergillus nidulans</name>
    <dbReference type="NCBI Taxonomy" id="227321"/>
    <lineage>
        <taxon>Eukaryota</taxon>
        <taxon>Fungi</taxon>
        <taxon>Dikarya</taxon>
        <taxon>Ascomycota</taxon>
        <taxon>Pezizomycotina</taxon>
        <taxon>Eurotiomycetes</taxon>
        <taxon>Eurotiomycetidae</taxon>
        <taxon>Eurotiales</taxon>
        <taxon>Aspergillaceae</taxon>
        <taxon>Aspergillus</taxon>
        <taxon>Aspergillus subgen. Nidulantes</taxon>
    </lineage>
</organism>
<evidence type="ECO:0000313" key="1">
    <source>
        <dbReference type="EMBL" id="CBF85573.1"/>
    </source>
</evidence>
<dbReference type="InParanoid" id="Q5BCD7"/>
<dbReference type="OrthoDB" id="3004402at2759"/>
<name>Q5BCD7_EMENI</name>
<reference evidence="2" key="1">
    <citation type="journal article" date="2005" name="Nature">
        <title>Sequencing of Aspergillus nidulans and comparative analysis with A. fumigatus and A. oryzae.</title>
        <authorList>
            <person name="Galagan J.E."/>
            <person name="Calvo S.E."/>
            <person name="Cuomo C."/>
            <person name="Ma L.J."/>
            <person name="Wortman J.R."/>
            <person name="Batzoglou S."/>
            <person name="Lee S.I."/>
            <person name="Basturkmen M."/>
            <person name="Spevak C.C."/>
            <person name="Clutterbuck J."/>
            <person name="Kapitonov V."/>
            <person name="Jurka J."/>
            <person name="Scazzocchio C."/>
            <person name="Farman M."/>
            <person name="Butler J."/>
            <person name="Purcell S."/>
            <person name="Harris S."/>
            <person name="Braus G.H."/>
            <person name="Draht O."/>
            <person name="Busch S."/>
            <person name="D'Enfert C."/>
            <person name="Bouchier C."/>
            <person name="Goldman G.H."/>
            <person name="Bell-Pedersen D."/>
            <person name="Griffiths-Jones S."/>
            <person name="Doonan J.H."/>
            <person name="Yu J."/>
            <person name="Vienken K."/>
            <person name="Pain A."/>
            <person name="Freitag M."/>
            <person name="Selker E.U."/>
            <person name="Archer D.B."/>
            <person name="Penalva M.A."/>
            <person name="Oakley B.R."/>
            <person name="Momany M."/>
            <person name="Tanaka T."/>
            <person name="Kumagai T."/>
            <person name="Asai K."/>
            <person name="Machida M."/>
            <person name="Nierman W.C."/>
            <person name="Denning D.W."/>
            <person name="Caddick M."/>
            <person name="Hynes M."/>
            <person name="Paoletti M."/>
            <person name="Fischer R."/>
            <person name="Miller B."/>
            <person name="Dyer P."/>
            <person name="Sachs M.S."/>
            <person name="Osmani S.A."/>
            <person name="Birren B.W."/>
        </authorList>
    </citation>
    <scope>NUCLEOTIDE SEQUENCE [LARGE SCALE GENOMIC DNA]</scope>
    <source>
        <strain evidence="2">FGSC A4 / ATCC 38163 / CBS 112.46 / NRRL 194 / M139</strain>
    </source>
</reference>
<evidence type="ECO:0000313" key="2">
    <source>
        <dbReference type="Proteomes" id="UP000000560"/>
    </source>
</evidence>
<dbReference type="Proteomes" id="UP000000560">
    <property type="component" value="Chromosome VII"/>
</dbReference>
<gene>
    <name evidence="1" type="ORF">ANIA_01793</name>
</gene>
<dbReference type="RefSeq" id="XP_659397.1">
    <property type="nucleotide sequence ID" value="XM_654305.1"/>
</dbReference>
<dbReference type="EMBL" id="BN001307">
    <property type="protein sequence ID" value="CBF85573.1"/>
    <property type="molecule type" value="Genomic_DNA"/>
</dbReference>
<sequence length="184" mass="20362">MTPPTTLPTALHPRAAHITQSVHEYLEGTYPFSSPETKYAFYEMDFPRFMALLAPSGRIERLESAALFVSLTAILDDAFSQMSISESRQIGAKLLDIMRGVALADVLNPLEKILGKVVEDMNAQSPELAKDVLDGAVALFLAQTDKARLEITQLDEYFEFQFRDVGGDLSGPSSTASRKRRSDF</sequence>
<dbReference type="Gene3D" id="1.10.600.10">
    <property type="entry name" value="Farnesyl Diphosphate Synthase"/>
    <property type="match status" value="1"/>
</dbReference>
<protein>
    <submittedName>
        <fullName evidence="1">Uncharacterized protein</fullName>
    </submittedName>
</protein>
<dbReference type="AlphaFoldDB" id="Q5BCD7"/>
<dbReference type="GeneID" id="2874809"/>
<proteinExistence type="predicted"/>
<accession>Q5BCD7</accession>
<dbReference type="KEGG" id="ani:ANIA_01793"/>
<dbReference type="HOGENOM" id="CLU_1468143_0_0_1"/>
<dbReference type="SUPFAM" id="SSF48576">
    <property type="entry name" value="Terpenoid synthases"/>
    <property type="match status" value="1"/>
</dbReference>
<dbReference type="InterPro" id="IPR008949">
    <property type="entry name" value="Isoprenoid_synthase_dom_sf"/>
</dbReference>
<keyword evidence="2" id="KW-1185">Reference proteome</keyword>